<dbReference type="EMBL" id="UOEX01000004">
    <property type="protein sequence ID" value="VAW32625.1"/>
    <property type="molecule type" value="Genomic_DNA"/>
</dbReference>
<dbReference type="AlphaFoldDB" id="A0A3B0UND8"/>
<gene>
    <name evidence="1" type="ORF">MNBD_DELTA03-38</name>
</gene>
<proteinExistence type="predicted"/>
<reference evidence="1" key="1">
    <citation type="submission" date="2018-06" db="EMBL/GenBank/DDBJ databases">
        <authorList>
            <person name="Zhirakovskaya E."/>
        </authorList>
    </citation>
    <scope>NUCLEOTIDE SEQUENCE</scope>
</reference>
<sequence>LNHDQKLDAGDAVQAFSEIVTGQLGHGHFIIFADDAIFQNRFLTGDNRTLAVNMAKWLKQGSYYQL</sequence>
<accession>A0A3B0UND8</accession>
<protein>
    <submittedName>
        <fullName evidence="1">Uncharacterized protein</fullName>
    </submittedName>
</protein>
<evidence type="ECO:0000313" key="1">
    <source>
        <dbReference type="EMBL" id="VAW32625.1"/>
    </source>
</evidence>
<organism evidence="1">
    <name type="scientific">hydrothermal vent metagenome</name>
    <dbReference type="NCBI Taxonomy" id="652676"/>
    <lineage>
        <taxon>unclassified sequences</taxon>
        <taxon>metagenomes</taxon>
        <taxon>ecological metagenomes</taxon>
    </lineage>
</organism>
<feature type="non-terminal residue" evidence="1">
    <location>
        <position position="1"/>
    </location>
</feature>
<name>A0A3B0UND8_9ZZZZ</name>